<evidence type="ECO:0000313" key="6">
    <source>
        <dbReference type="EMBL" id="MDR6246566.1"/>
    </source>
</evidence>
<feature type="domain" description="HTH rpiR-type" evidence="4">
    <location>
        <begin position="3"/>
        <end position="79"/>
    </location>
</feature>
<keyword evidence="7" id="KW-1185">Reference proteome</keyword>
<dbReference type="Pfam" id="PF01418">
    <property type="entry name" value="HTH_6"/>
    <property type="match status" value="1"/>
</dbReference>
<dbReference type="Proteomes" id="UP001185028">
    <property type="component" value="Unassembled WGS sequence"/>
</dbReference>
<dbReference type="SUPFAM" id="SSF53697">
    <property type="entry name" value="SIS domain"/>
    <property type="match status" value="1"/>
</dbReference>
<evidence type="ECO:0000256" key="3">
    <source>
        <dbReference type="ARBA" id="ARBA00023163"/>
    </source>
</evidence>
<dbReference type="InterPro" id="IPR047640">
    <property type="entry name" value="RpiR-like"/>
</dbReference>
<dbReference type="PROSITE" id="PS51464">
    <property type="entry name" value="SIS"/>
    <property type="match status" value="1"/>
</dbReference>
<dbReference type="GO" id="GO:0003677">
    <property type="term" value="F:DNA binding"/>
    <property type="evidence" value="ECO:0007669"/>
    <property type="project" value="UniProtKB-KW"/>
</dbReference>
<dbReference type="InterPro" id="IPR000281">
    <property type="entry name" value="HTH_RpiR"/>
</dbReference>
<dbReference type="InterPro" id="IPR001347">
    <property type="entry name" value="SIS_dom"/>
</dbReference>
<evidence type="ECO:0000256" key="1">
    <source>
        <dbReference type="ARBA" id="ARBA00023015"/>
    </source>
</evidence>
<evidence type="ECO:0000259" key="4">
    <source>
        <dbReference type="PROSITE" id="PS51071"/>
    </source>
</evidence>
<dbReference type="RefSeq" id="WP_188778545.1">
    <property type="nucleotide sequence ID" value="NZ_BMMB01000019.1"/>
</dbReference>
<accession>A0ABU1J4Z3</accession>
<dbReference type="InterPro" id="IPR035472">
    <property type="entry name" value="RpiR-like_SIS"/>
</dbReference>
<evidence type="ECO:0000313" key="7">
    <source>
        <dbReference type="Proteomes" id="UP001185028"/>
    </source>
</evidence>
<dbReference type="InterPro" id="IPR036388">
    <property type="entry name" value="WH-like_DNA-bd_sf"/>
</dbReference>
<evidence type="ECO:0000256" key="2">
    <source>
        <dbReference type="ARBA" id="ARBA00023125"/>
    </source>
</evidence>
<protein>
    <submittedName>
        <fullName evidence="6">DNA-binding MurR/RpiR family transcriptional regulator</fullName>
    </submittedName>
</protein>
<reference evidence="6 7" key="1">
    <citation type="submission" date="2023-07" db="EMBL/GenBank/DDBJ databases">
        <title>Genomic Encyclopedia of Type Strains, Phase IV (KMG-IV): sequencing the most valuable type-strain genomes for metagenomic binning, comparative biology and taxonomic classification.</title>
        <authorList>
            <person name="Goeker M."/>
        </authorList>
    </citation>
    <scope>NUCLEOTIDE SEQUENCE [LARGE SCALE GENOMIC DNA]</scope>
    <source>
        <strain evidence="6 7">DSM 22170</strain>
    </source>
</reference>
<comment type="caution">
    <text evidence="6">The sequence shown here is derived from an EMBL/GenBank/DDBJ whole genome shotgun (WGS) entry which is preliminary data.</text>
</comment>
<sequence length="269" mass="30470">MALSVLDELQLKYQQLSAKEKEIADYVIRHRSSIQNINIRDLSTLTQASMSTITRFCRKVGFSSFVDFKINLNREAAQPRDNMNVFAQTQHIYNEMISATAEMIQPELVQQVVRQIMKARRVYVYGIGSSGLSALEFKYRLMRMNITIDAISDSHMMLMNAALTDEQDVVIGLSNSGHTDEVTTALTTARSRGAYIIGITNFDHTPFTETTDLCLFTPGLQRVGDVQFVNSQLAIIYVLDMISMLLLEDEGMKAARQQTLDALYRMEQE</sequence>
<dbReference type="PANTHER" id="PTHR30514">
    <property type="entry name" value="GLUCOKINASE"/>
    <property type="match status" value="1"/>
</dbReference>
<dbReference type="Gene3D" id="3.40.50.10490">
    <property type="entry name" value="Glucose-6-phosphate isomerase like protein, domain 1"/>
    <property type="match status" value="1"/>
</dbReference>
<dbReference type="Pfam" id="PF01380">
    <property type="entry name" value="SIS"/>
    <property type="match status" value="1"/>
</dbReference>
<keyword evidence="3" id="KW-0804">Transcription</keyword>
<feature type="domain" description="SIS" evidence="5">
    <location>
        <begin position="112"/>
        <end position="252"/>
    </location>
</feature>
<evidence type="ECO:0000259" key="5">
    <source>
        <dbReference type="PROSITE" id="PS51464"/>
    </source>
</evidence>
<keyword evidence="1" id="KW-0805">Transcription regulation</keyword>
<dbReference type="PROSITE" id="PS51071">
    <property type="entry name" value="HTH_RPIR"/>
    <property type="match status" value="1"/>
</dbReference>
<organism evidence="6 7">
    <name type="scientific">Paenibacillus hunanensis</name>
    <dbReference type="NCBI Taxonomy" id="539262"/>
    <lineage>
        <taxon>Bacteria</taxon>
        <taxon>Bacillati</taxon>
        <taxon>Bacillota</taxon>
        <taxon>Bacilli</taxon>
        <taxon>Bacillales</taxon>
        <taxon>Paenibacillaceae</taxon>
        <taxon>Paenibacillus</taxon>
    </lineage>
</organism>
<dbReference type="CDD" id="cd05013">
    <property type="entry name" value="SIS_RpiR"/>
    <property type="match status" value="1"/>
</dbReference>
<name>A0ABU1J4Z3_9BACL</name>
<dbReference type="InterPro" id="IPR009057">
    <property type="entry name" value="Homeodomain-like_sf"/>
</dbReference>
<dbReference type="SUPFAM" id="SSF46689">
    <property type="entry name" value="Homeodomain-like"/>
    <property type="match status" value="1"/>
</dbReference>
<dbReference type="EMBL" id="JAVDQH010000032">
    <property type="protein sequence ID" value="MDR6246566.1"/>
    <property type="molecule type" value="Genomic_DNA"/>
</dbReference>
<dbReference type="InterPro" id="IPR046348">
    <property type="entry name" value="SIS_dom_sf"/>
</dbReference>
<keyword evidence="2 6" id="KW-0238">DNA-binding</keyword>
<gene>
    <name evidence="6" type="ORF">JOC58_004511</name>
</gene>
<proteinExistence type="predicted"/>
<dbReference type="Gene3D" id="1.10.10.10">
    <property type="entry name" value="Winged helix-like DNA-binding domain superfamily/Winged helix DNA-binding domain"/>
    <property type="match status" value="1"/>
</dbReference>
<dbReference type="PANTHER" id="PTHR30514:SF21">
    <property type="entry name" value="RPIR-FAMILY TRANSCRIPTIONAL REGULATOR"/>
    <property type="match status" value="1"/>
</dbReference>